<dbReference type="Proteomes" id="UP001141806">
    <property type="component" value="Unassembled WGS sequence"/>
</dbReference>
<dbReference type="EMBL" id="JAMYWD010000006">
    <property type="protein sequence ID" value="KAJ4969056.1"/>
    <property type="molecule type" value="Genomic_DNA"/>
</dbReference>
<reference evidence="3" key="1">
    <citation type="journal article" date="2023" name="Plant J.">
        <title>The genome of the king protea, Protea cynaroides.</title>
        <authorList>
            <person name="Chang J."/>
            <person name="Duong T.A."/>
            <person name="Schoeman C."/>
            <person name="Ma X."/>
            <person name="Roodt D."/>
            <person name="Barker N."/>
            <person name="Li Z."/>
            <person name="Van de Peer Y."/>
            <person name="Mizrachi E."/>
        </authorList>
    </citation>
    <scope>NUCLEOTIDE SEQUENCE</scope>
    <source>
        <tissue evidence="3">Young leaves</tissue>
    </source>
</reference>
<dbReference type="GO" id="GO:0005085">
    <property type="term" value="F:guanyl-nucleotide exchange factor activity"/>
    <property type="evidence" value="ECO:0007669"/>
    <property type="project" value="UniProtKB-KW"/>
</dbReference>
<evidence type="ECO:0000256" key="1">
    <source>
        <dbReference type="SAM" id="SignalP"/>
    </source>
</evidence>
<keyword evidence="4" id="KW-1185">Reference proteome</keyword>
<dbReference type="Pfam" id="PF26217">
    <property type="entry name" value="GDPGP1_N"/>
    <property type="match status" value="1"/>
</dbReference>
<dbReference type="OrthoDB" id="417175at2759"/>
<sequence length="124" mass="14089">MMMKRGLVVVGIVWAIVAFEWEDRMQRGLFRYDVTACETKVSSGQVGIEHVSCSTEYFNFSSMETWVQPKFLLLISVQVIAGDYGFVAQLNEGRHLKKQPTEFLSLPLISFLRSLLSSKTSSFI</sequence>
<feature type="domain" description="GDPGP1-like N-terminal" evidence="2">
    <location>
        <begin position="19"/>
        <end position="47"/>
    </location>
</feature>
<feature type="signal peptide" evidence="1">
    <location>
        <begin position="1"/>
        <end position="18"/>
    </location>
</feature>
<evidence type="ECO:0000259" key="2">
    <source>
        <dbReference type="Pfam" id="PF26217"/>
    </source>
</evidence>
<organism evidence="3 4">
    <name type="scientific">Protea cynaroides</name>
    <dbReference type="NCBI Taxonomy" id="273540"/>
    <lineage>
        <taxon>Eukaryota</taxon>
        <taxon>Viridiplantae</taxon>
        <taxon>Streptophyta</taxon>
        <taxon>Embryophyta</taxon>
        <taxon>Tracheophyta</taxon>
        <taxon>Spermatophyta</taxon>
        <taxon>Magnoliopsida</taxon>
        <taxon>Proteales</taxon>
        <taxon>Proteaceae</taxon>
        <taxon>Protea</taxon>
    </lineage>
</organism>
<keyword evidence="1" id="KW-0732">Signal</keyword>
<name>A0A9Q0KEK8_9MAGN</name>
<dbReference type="PANTHER" id="PTHR20884:SF21">
    <property type="entry name" value="GDP-L-GALACTOSE PHOSPHORYLASE 1"/>
    <property type="match status" value="1"/>
</dbReference>
<comment type="caution">
    <text evidence="3">The sequence shown here is derived from an EMBL/GenBank/DDBJ whole genome shotgun (WGS) entry which is preliminary data.</text>
</comment>
<evidence type="ECO:0000313" key="4">
    <source>
        <dbReference type="Proteomes" id="UP001141806"/>
    </source>
</evidence>
<accession>A0A9Q0KEK8</accession>
<proteinExistence type="predicted"/>
<dbReference type="GO" id="GO:0000166">
    <property type="term" value="F:nucleotide binding"/>
    <property type="evidence" value="ECO:0007669"/>
    <property type="project" value="UniProtKB-KW"/>
</dbReference>
<dbReference type="PANTHER" id="PTHR20884">
    <property type="entry name" value="GDP-D-GLUCOSE PHOSPHORYLASE 1"/>
    <property type="match status" value="1"/>
</dbReference>
<dbReference type="InterPro" id="IPR058866">
    <property type="entry name" value="GDPGP1_N"/>
</dbReference>
<dbReference type="GO" id="GO:0005737">
    <property type="term" value="C:cytoplasm"/>
    <property type="evidence" value="ECO:0007669"/>
    <property type="project" value="UniProtKB-SubCell"/>
</dbReference>
<dbReference type="GO" id="GO:0016787">
    <property type="term" value="F:hydrolase activity"/>
    <property type="evidence" value="ECO:0007669"/>
    <property type="project" value="UniProtKB-KW"/>
</dbReference>
<protein>
    <recommendedName>
        <fullName evidence="2">GDPGP1-like N-terminal domain-containing protein</fullName>
    </recommendedName>
</protein>
<dbReference type="GO" id="GO:0006006">
    <property type="term" value="P:glucose metabolic process"/>
    <property type="evidence" value="ECO:0007669"/>
    <property type="project" value="TreeGrafter"/>
</dbReference>
<dbReference type="InterPro" id="IPR026506">
    <property type="entry name" value="GDPGP"/>
</dbReference>
<dbReference type="AlphaFoldDB" id="A0A9Q0KEK8"/>
<dbReference type="GO" id="GO:0080048">
    <property type="term" value="F:GDP-D-glucose phosphorylase activity"/>
    <property type="evidence" value="ECO:0007669"/>
    <property type="project" value="InterPro"/>
</dbReference>
<feature type="chain" id="PRO_5040179050" description="GDPGP1-like N-terminal domain-containing protein" evidence="1">
    <location>
        <begin position="19"/>
        <end position="124"/>
    </location>
</feature>
<gene>
    <name evidence="3" type="ORF">NE237_015757</name>
</gene>
<evidence type="ECO:0000313" key="3">
    <source>
        <dbReference type="EMBL" id="KAJ4969056.1"/>
    </source>
</evidence>